<proteinExistence type="predicted"/>
<dbReference type="PIRSF" id="PIRSF032025">
    <property type="entry name" value="UCP032025"/>
    <property type="match status" value="1"/>
</dbReference>
<reference evidence="2" key="1">
    <citation type="submission" date="2018-05" db="EMBL/GenBank/DDBJ databases">
        <authorList>
            <person name="Li X."/>
        </authorList>
    </citation>
    <scope>NUCLEOTIDE SEQUENCE [LARGE SCALE GENOMIC DNA]</scope>
    <source>
        <strain evidence="2">YIM 73061</strain>
    </source>
</reference>
<dbReference type="InterPro" id="IPR008320">
    <property type="entry name" value="UCP032025"/>
</dbReference>
<accession>A0A328A9I5</accession>
<gene>
    <name evidence="1" type="ORF">DJ018_17890</name>
</gene>
<sequence length="136" mass="15254">MPLHMIKLCVGCDTVEELLDWRSASAAPGEPWVLRTRQTPKRAEEMLDGGSLYRVFKGVILCRQKILAIDTVGEGVNARCEVTLDSEIVRVSPSPRRAFQGWRYLEVKDAPDDIDMGAFNEAPPELAQKLRELGAW</sequence>
<dbReference type="Proteomes" id="UP000249725">
    <property type="component" value="Unassembled WGS sequence"/>
</dbReference>
<comment type="caution">
    <text evidence="1">The sequence shown here is derived from an EMBL/GenBank/DDBJ whole genome shotgun (WGS) entry which is preliminary data.</text>
</comment>
<protein>
    <submittedName>
        <fullName evidence="1">DUF1489 domain-containing protein</fullName>
    </submittedName>
</protein>
<dbReference type="EMBL" id="QFYR01000005">
    <property type="protein sequence ID" value="RAK51027.1"/>
    <property type="molecule type" value="Genomic_DNA"/>
</dbReference>
<name>A0A328A9I5_9CAUL</name>
<evidence type="ECO:0000313" key="1">
    <source>
        <dbReference type="EMBL" id="RAK51027.1"/>
    </source>
</evidence>
<dbReference type="RefSeq" id="WP_111516337.1">
    <property type="nucleotide sequence ID" value="NZ_QFYR01000005.1"/>
</dbReference>
<keyword evidence="2" id="KW-1185">Reference proteome</keyword>
<organism evidence="1 2">
    <name type="scientific">Phenylobacterium deserti</name>
    <dbReference type="NCBI Taxonomy" id="1914756"/>
    <lineage>
        <taxon>Bacteria</taxon>
        <taxon>Pseudomonadati</taxon>
        <taxon>Pseudomonadota</taxon>
        <taxon>Alphaproteobacteria</taxon>
        <taxon>Caulobacterales</taxon>
        <taxon>Caulobacteraceae</taxon>
        <taxon>Phenylobacterium</taxon>
    </lineage>
</organism>
<dbReference type="Pfam" id="PF07370">
    <property type="entry name" value="DUF1489"/>
    <property type="match status" value="1"/>
</dbReference>
<dbReference type="OrthoDB" id="9798292at2"/>
<dbReference type="AlphaFoldDB" id="A0A328A9I5"/>
<evidence type="ECO:0000313" key="2">
    <source>
        <dbReference type="Proteomes" id="UP000249725"/>
    </source>
</evidence>